<dbReference type="EMBL" id="CAVMJV010000062">
    <property type="protein sequence ID" value="CAK5086807.1"/>
    <property type="molecule type" value="Genomic_DNA"/>
</dbReference>
<sequence>MNKSGSDDSEFETSSSSGQLSPTEELHFLSPRWSFWLHIADRNRSWSDCMEQQCIIGSIEDFIALKYRILPPSQLPLVEICYYVFKEGIKPMWEDPHNQGGGSIEIVFGRQYQYTRLDKLWFDLLELLFAGQFDEHNNKICGLSFAMRFRGYTISLWISDVSTVHAYFPILGVLELFRLLMLFYRDHHQWDAFRTHPRLKRTPQKSHAHYIRWLQWLKFILLESFRATGLSLAVLNIFPLLDVSRCIMFTCAFHCFYYIKNALQNFHRSFDLNRSIRWRFACITASLPSAFLFAFLFSAGYLWALFDGHPKFKFGVLLTISFTLCSLGFWESWVDTKQKEGLFQELYEIKYGMRKLNPETRMVASFLRFLCTSSVLYFSLRHHNIPVGTLILMLFKSKEGVFGDQAKIFIFAFISLALNFYLRICFRFLAAMRLNLFTCIHPVFLSTPLLLMNFYGLCHVLPICRINVILKYFDLNLFCIKGVNPTGSVKDYYITWIWLIESMTPMMSGLDICQSLVVFRYSIAKKDVDYDSDEDVEPEESPLRIINGHMDRIITLYVCATMWHETKNEMTQMLRSILKLDVEQSVRQSEDGIKFRLEIHIFFDDAWVDDRECGRVPNDYFKLLFDVLIELTRSENAETDLFTRVLVNTPYGGRIVMALSGGALLFVHLKDKRLIRHKKRWSQVFL</sequence>
<evidence type="ECO:0000313" key="1">
    <source>
        <dbReference type="EMBL" id="CAK5086807.1"/>
    </source>
</evidence>
<accession>A0ACB1A5S6</accession>
<reference evidence="1" key="1">
    <citation type="submission" date="2023-11" db="EMBL/GenBank/DDBJ databases">
        <authorList>
            <person name="Poullet M."/>
        </authorList>
    </citation>
    <scope>NUCLEOTIDE SEQUENCE</scope>
    <source>
        <strain evidence="1">E1834</strain>
    </source>
</reference>
<evidence type="ECO:0000313" key="2">
    <source>
        <dbReference type="Proteomes" id="UP001497535"/>
    </source>
</evidence>
<comment type="caution">
    <text evidence="1">The sequence shown here is derived from an EMBL/GenBank/DDBJ whole genome shotgun (WGS) entry which is preliminary data.</text>
</comment>
<protein>
    <submittedName>
        <fullName evidence="1">Uncharacterized protein</fullName>
    </submittedName>
</protein>
<organism evidence="1 2">
    <name type="scientific">Meloidogyne enterolobii</name>
    <name type="common">Root-knot nematode worm</name>
    <name type="synonym">Meloidogyne mayaguensis</name>
    <dbReference type="NCBI Taxonomy" id="390850"/>
    <lineage>
        <taxon>Eukaryota</taxon>
        <taxon>Metazoa</taxon>
        <taxon>Ecdysozoa</taxon>
        <taxon>Nematoda</taxon>
        <taxon>Chromadorea</taxon>
        <taxon>Rhabditida</taxon>
        <taxon>Tylenchina</taxon>
        <taxon>Tylenchomorpha</taxon>
        <taxon>Tylenchoidea</taxon>
        <taxon>Meloidogynidae</taxon>
        <taxon>Meloidogyninae</taxon>
        <taxon>Meloidogyne</taxon>
    </lineage>
</organism>
<keyword evidence="2" id="KW-1185">Reference proteome</keyword>
<name>A0ACB1A5S6_MELEN</name>
<proteinExistence type="predicted"/>
<gene>
    <name evidence="1" type="ORF">MENTE1834_LOCUS34324</name>
</gene>
<dbReference type="Proteomes" id="UP001497535">
    <property type="component" value="Unassembled WGS sequence"/>
</dbReference>